<dbReference type="PANTHER" id="PTHR21064">
    <property type="entry name" value="AMINOGLYCOSIDE PHOSPHOTRANSFERASE DOMAIN-CONTAINING PROTEIN-RELATED"/>
    <property type="match status" value="1"/>
</dbReference>
<dbReference type="Pfam" id="PF01636">
    <property type="entry name" value="APH"/>
    <property type="match status" value="1"/>
</dbReference>
<dbReference type="RefSeq" id="WP_185006655.1">
    <property type="nucleotide sequence ID" value="NZ_BAAAUI010000060.1"/>
</dbReference>
<dbReference type="Gene3D" id="3.90.1200.10">
    <property type="match status" value="1"/>
</dbReference>
<sequence>MSAPMARVDLAAITALLDDYGLPGATRPRLVRAHTNDVFLLTHQGRRYVIKVYGASWRTAPEVAWETALLTHLADRGAAVSRPVPRLDGAPCGVIGTAAGERCVLVTEYVPGEQPRRPFTSTNYRDFGRALAWLHEATAGFDRTEGARPYDLRRTLEEPVALIRGHSPRRADKTLLSQVTATCRTRLSELAGQGLDFGICHGDVSIDNVVIDADGRFAFYDFDLAAPGWRAWDHVRLYRFDRSSRSDLWDYFHQGYDEVRHLTPADLAALPYLDLVEQLWSTALELTLRVLPTGPRATAAYLDERLTQLRRSWDTLR</sequence>
<feature type="domain" description="Aminoglycoside phosphotransferase" evidence="2">
    <location>
        <begin position="34"/>
        <end position="260"/>
    </location>
</feature>
<dbReference type="Gene3D" id="3.30.200.20">
    <property type="entry name" value="Phosphorylase Kinase, domain 1"/>
    <property type="match status" value="1"/>
</dbReference>
<evidence type="ECO:0000256" key="1">
    <source>
        <dbReference type="ARBA" id="ARBA00038240"/>
    </source>
</evidence>
<dbReference type="GO" id="GO:0009088">
    <property type="term" value="P:threonine biosynthetic process"/>
    <property type="evidence" value="ECO:0007669"/>
    <property type="project" value="TreeGrafter"/>
</dbReference>
<comment type="caution">
    <text evidence="3">The sequence shown here is derived from an EMBL/GenBank/DDBJ whole genome shotgun (WGS) entry which is preliminary data.</text>
</comment>
<dbReference type="AlphaFoldDB" id="A0A7W7CJ21"/>
<gene>
    <name evidence="3" type="ORF">HNR67_006789</name>
</gene>
<reference evidence="3 4" key="1">
    <citation type="submission" date="2020-08" db="EMBL/GenBank/DDBJ databases">
        <title>Sequencing the genomes of 1000 actinobacteria strains.</title>
        <authorList>
            <person name="Klenk H.-P."/>
        </authorList>
    </citation>
    <scope>NUCLEOTIDE SEQUENCE [LARGE SCALE GENOMIC DNA]</scope>
    <source>
        <strain evidence="3 4">DSM 44230</strain>
    </source>
</reference>
<dbReference type="PANTHER" id="PTHR21064:SF6">
    <property type="entry name" value="AMINOGLYCOSIDE PHOSPHOTRANSFERASE DOMAIN-CONTAINING PROTEIN"/>
    <property type="match status" value="1"/>
</dbReference>
<dbReference type="SUPFAM" id="SSF56112">
    <property type="entry name" value="Protein kinase-like (PK-like)"/>
    <property type="match status" value="1"/>
</dbReference>
<dbReference type="Proteomes" id="UP000533598">
    <property type="component" value="Unassembled WGS sequence"/>
</dbReference>
<evidence type="ECO:0000313" key="4">
    <source>
        <dbReference type="Proteomes" id="UP000533598"/>
    </source>
</evidence>
<dbReference type="InterPro" id="IPR011009">
    <property type="entry name" value="Kinase-like_dom_sf"/>
</dbReference>
<keyword evidence="3" id="KW-0808">Transferase</keyword>
<dbReference type="InterPro" id="IPR050249">
    <property type="entry name" value="Pseudomonas-type_ThrB"/>
</dbReference>
<proteinExistence type="inferred from homology"/>
<evidence type="ECO:0000313" key="3">
    <source>
        <dbReference type="EMBL" id="MBB4680671.1"/>
    </source>
</evidence>
<evidence type="ECO:0000259" key="2">
    <source>
        <dbReference type="Pfam" id="PF01636"/>
    </source>
</evidence>
<protein>
    <submittedName>
        <fullName evidence="3">Ser/Thr protein kinase RdoA (MazF antagonist)</fullName>
    </submittedName>
</protein>
<dbReference type="InterPro" id="IPR002575">
    <property type="entry name" value="Aminoglycoside_PTrfase"/>
</dbReference>
<keyword evidence="3" id="KW-0418">Kinase</keyword>
<name>A0A7W7CJ21_9PSEU</name>
<dbReference type="GO" id="GO:0004413">
    <property type="term" value="F:homoserine kinase activity"/>
    <property type="evidence" value="ECO:0007669"/>
    <property type="project" value="TreeGrafter"/>
</dbReference>
<accession>A0A7W7CJ21</accession>
<comment type="similarity">
    <text evidence="1">Belongs to the pseudomonas-type ThrB family.</text>
</comment>
<dbReference type="EMBL" id="JACHMH010000001">
    <property type="protein sequence ID" value="MBB4680671.1"/>
    <property type="molecule type" value="Genomic_DNA"/>
</dbReference>
<organism evidence="3 4">
    <name type="scientific">Crossiella cryophila</name>
    <dbReference type="NCBI Taxonomy" id="43355"/>
    <lineage>
        <taxon>Bacteria</taxon>
        <taxon>Bacillati</taxon>
        <taxon>Actinomycetota</taxon>
        <taxon>Actinomycetes</taxon>
        <taxon>Pseudonocardiales</taxon>
        <taxon>Pseudonocardiaceae</taxon>
        <taxon>Crossiella</taxon>
    </lineage>
</organism>
<keyword evidence="4" id="KW-1185">Reference proteome</keyword>